<evidence type="ECO:0000259" key="1">
    <source>
        <dbReference type="PROSITE" id="PS50181"/>
    </source>
</evidence>
<dbReference type="OrthoDB" id="1894463at2759"/>
<name>A0A067K771_JATCU</name>
<feature type="domain" description="F-box" evidence="1">
    <location>
        <begin position="23"/>
        <end position="73"/>
    </location>
</feature>
<dbReference type="SUPFAM" id="SSF81383">
    <property type="entry name" value="F-box domain"/>
    <property type="match status" value="1"/>
</dbReference>
<dbReference type="PANTHER" id="PTHR31672">
    <property type="entry name" value="BNACNNG10540D PROTEIN"/>
    <property type="match status" value="1"/>
</dbReference>
<dbReference type="InterPro" id="IPR050796">
    <property type="entry name" value="SCF_F-box_component"/>
</dbReference>
<gene>
    <name evidence="2" type="ORF">JCGZ_13801</name>
</gene>
<evidence type="ECO:0000313" key="2">
    <source>
        <dbReference type="EMBL" id="KDP30858.1"/>
    </source>
</evidence>
<dbReference type="InterPro" id="IPR017451">
    <property type="entry name" value="F-box-assoc_interact_dom"/>
</dbReference>
<organism evidence="2 3">
    <name type="scientific">Jatropha curcas</name>
    <name type="common">Barbados nut</name>
    <dbReference type="NCBI Taxonomy" id="180498"/>
    <lineage>
        <taxon>Eukaryota</taxon>
        <taxon>Viridiplantae</taxon>
        <taxon>Streptophyta</taxon>
        <taxon>Embryophyta</taxon>
        <taxon>Tracheophyta</taxon>
        <taxon>Spermatophyta</taxon>
        <taxon>Magnoliopsida</taxon>
        <taxon>eudicotyledons</taxon>
        <taxon>Gunneridae</taxon>
        <taxon>Pentapetalae</taxon>
        <taxon>rosids</taxon>
        <taxon>fabids</taxon>
        <taxon>Malpighiales</taxon>
        <taxon>Euphorbiaceae</taxon>
        <taxon>Crotonoideae</taxon>
        <taxon>Jatropheae</taxon>
        <taxon>Jatropha</taxon>
    </lineage>
</organism>
<dbReference type="SMART" id="SM00256">
    <property type="entry name" value="FBOX"/>
    <property type="match status" value="1"/>
</dbReference>
<reference evidence="2 3" key="1">
    <citation type="journal article" date="2014" name="PLoS ONE">
        <title>Global Analysis of Gene Expression Profiles in Physic Nut (Jatropha curcas L.) Seedlings Exposed to Salt Stress.</title>
        <authorList>
            <person name="Zhang L."/>
            <person name="Zhang C."/>
            <person name="Wu P."/>
            <person name="Chen Y."/>
            <person name="Li M."/>
            <person name="Jiang H."/>
            <person name="Wu G."/>
        </authorList>
    </citation>
    <scope>NUCLEOTIDE SEQUENCE [LARGE SCALE GENOMIC DNA]</scope>
    <source>
        <strain evidence="3">cv. GZQX0401</strain>
        <tissue evidence="2">Young leaves</tissue>
    </source>
</reference>
<dbReference type="Pfam" id="PF12937">
    <property type="entry name" value="F-box-like"/>
    <property type="match status" value="1"/>
</dbReference>
<dbReference type="Proteomes" id="UP000027138">
    <property type="component" value="Unassembled WGS sequence"/>
</dbReference>
<dbReference type="InterPro" id="IPR013187">
    <property type="entry name" value="F-box-assoc_dom_typ3"/>
</dbReference>
<dbReference type="Gene3D" id="1.20.1280.50">
    <property type="match status" value="1"/>
</dbReference>
<protein>
    <recommendedName>
        <fullName evidence="1">F-box domain-containing protein</fullName>
    </recommendedName>
</protein>
<dbReference type="EMBL" id="KK914641">
    <property type="protein sequence ID" value="KDP30858.1"/>
    <property type="molecule type" value="Genomic_DNA"/>
</dbReference>
<dbReference type="PANTHER" id="PTHR31672:SF13">
    <property type="entry name" value="F-BOX PROTEIN CPR30-LIKE"/>
    <property type="match status" value="1"/>
</dbReference>
<dbReference type="AlphaFoldDB" id="A0A067K771"/>
<dbReference type="STRING" id="180498.A0A067K771"/>
<dbReference type="PROSITE" id="PS50181">
    <property type="entry name" value="FBOX"/>
    <property type="match status" value="1"/>
</dbReference>
<dbReference type="Pfam" id="PF08268">
    <property type="entry name" value="FBA_3"/>
    <property type="match status" value="1"/>
</dbReference>
<dbReference type="NCBIfam" id="TIGR01640">
    <property type="entry name" value="F_box_assoc_1"/>
    <property type="match status" value="1"/>
</dbReference>
<dbReference type="InterPro" id="IPR001810">
    <property type="entry name" value="F-box_dom"/>
</dbReference>
<proteinExistence type="predicted"/>
<evidence type="ECO:0000313" key="3">
    <source>
        <dbReference type="Proteomes" id="UP000027138"/>
    </source>
</evidence>
<dbReference type="InterPro" id="IPR036047">
    <property type="entry name" value="F-box-like_dom_sf"/>
</dbReference>
<accession>A0A067K771</accession>
<dbReference type="KEGG" id="jcu:105640917"/>
<sequence length="404" mass="46486">MEEVSAESNITTGSGFKKIHQEATTMDSLPREIALNILSRLPITSLIHVKSVCLSWRSLAQDPLLATMHFSRMVKTTNPCLILHYDLPIENHLYSLHFSDHGSIETTTRIHIPMISEFDIVGSCNGLLCLWHSLYKDECYIYSPFTRYYIKLPEAKQFQTPKRVALGFGFHPKTKEYKVVRIVYYKKEDGEVDNPQLRRYLLPESEVQVLTLGNGSLNWRIKGKTSYQLLGMSSGVLVNGRLHWLTCRHRYQSLRTLISFDLEDEKFREVPVPSRESFGRHCSRLVILKGCLSAVNQGFRSLYIWVMKEYGVKESWIKEFSIGASIPRDLYYHPEQSIQNFSQARVLCVLSNGEILLQYYCRSLVSYEPNSGTFKELGIRCLPESFNAVVHIASLNWIDTPVDL</sequence>
<keyword evidence="3" id="KW-1185">Reference proteome</keyword>